<dbReference type="Gene3D" id="2.10.109.10">
    <property type="entry name" value="Umud Fragment, subunit A"/>
    <property type="match status" value="1"/>
</dbReference>
<evidence type="ECO:0000313" key="5">
    <source>
        <dbReference type="Proteomes" id="UP000077020"/>
    </source>
</evidence>
<reference evidence="3 5" key="3">
    <citation type="journal article" date="2016" name="Biotechnol. Bioeng.">
        <title>Traits of selected Clostridium strains for syngas fermentation to ethanol.</title>
        <authorList>
            <person name="Martin M.E."/>
            <person name="Richter H."/>
            <person name="Saha S."/>
            <person name="Angenent L.T."/>
        </authorList>
    </citation>
    <scope>NUCLEOTIDE SEQUENCE [LARGE SCALE GENOMIC DNA]</scope>
    <source>
        <strain evidence="3 5">PETC</strain>
    </source>
</reference>
<evidence type="ECO:0000313" key="2">
    <source>
        <dbReference type="EMBL" id="ADK16708.1"/>
    </source>
</evidence>
<dbReference type="HOGENOM" id="CLU_066192_1_1_9"/>
<dbReference type="EMBL" id="LITS01000001">
    <property type="protein sequence ID" value="OAA89416.1"/>
    <property type="molecule type" value="Genomic_DNA"/>
</dbReference>
<dbReference type="PATRIC" id="fig|748727.19.peg.22"/>
<evidence type="ECO:0000313" key="4">
    <source>
        <dbReference type="Proteomes" id="UP000001656"/>
    </source>
</evidence>
<dbReference type="GO" id="GO:0003677">
    <property type="term" value="F:DNA binding"/>
    <property type="evidence" value="ECO:0007669"/>
    <property type="project" value="InterPro"/>
</dbReference>
<dbReference type="SUPFAM" id="SSF51306">
    <property type="entry name" value="LexA/Signal peptidase"/>
    <property type="match status" value="1"/>
</dbReference>
<feature type="domain" description="HTH cro/C1-type" evidence="1">
    <location>
        <begin position="6"/>
        <end position="60"/>
    </location>
</feature>
<accession>D8GTA9</accession>
<dbReference type="OrthoDB" id="9815852at2"/>
<proteinExistence type="predicted"/>
<dbReference type="Pfam" id="PF00717">
    <property type="entry name" value="Peptidase_S24"/>
    <property type="match status" value="1"/>
</dbReference>
<evidence type="ECO:0000259" key="1">
    <source>
        <dbReference type="PROSITE" id="PS50943"/>
    </source>
</evidence>
<keyword evidence="3" id="KW-0378">Hydrolase</keyword>
<dbReference type="eggNOG" id="COG1396">
    <property type="taxonomic scope" value="Bacteria"/>
</dbReference>
<dbReference type="Gene3D" id="1.10.260.40">
    <property type="entry name" value="lambda repressor-like DNA-binding domains"/>
    <property type="match status" value="2"/>
</dbReference>
<reference evidence="2" key="1">
    <citation type="submission" date="2009-07" db="EMBL/GenBank/DDBJ databases">
        <authorList>
            <person name="Koepke M."/>
            <person name="Hujer S."/>
            <person name="Held C."/>
            <person name="Wiezer A."/>
            <person name="Liesegang H."/>
            <person name="Ehrenreich A."/>
            <person name="Gottschalk G."/>
            <person name="Duerre P."/>
        </authorList>
    </citation>
    <scope>NUCLEOTIDE SEQUENCE</scope>
    <source>
        <strain evidence="2">DSM 13528</strain>
    </source>
</reference>
<dbReference type="STRING" id="748727.CLJU_c36670"/>
<dbReference type="InterPro" id="IPR010982">
    <property type="entry name" value="Lambda_DNA-bd_dom_sf"/>
</dbReference>
<feature type="domain" description="HTH cro/C1-type" evidence="1">
    <location>
        <begin position="73"/>
        <end position="127"/>
    </location>
</feature>
<dbReference type="KEGG" id="clj:CLJU_c36670"/>
<dbReference type="EC" id="3.4.21.88" evidence="3"/>
<dbReference type="InterPro" id="IPR001387">
    <property type="entry name" value="Cro/C1-type_HTH"/>
</dbReference>
<sequence length="314" mass="35297">MLGDKIKDLRKLKKITQQKLAKSIGLSQSSIGMIESNKQGASNETLVKLAKLFDVTVDYLLGTDEIENIGYIIKEEREYQGITQKELSDAVGINENELAKYENNEAPISQFLAKKIANFFDMSFPAFLNKYGLYGDIPSQFNGDADWYESFKKAAYYDANSNTTPNKVAESSDIYETINKDMSNVINIPIVGVVRAGKPILAQDNISGYLPTLKQFIDNDKDYFYLKVKGDSMNQEFKEGSLLLIEKTPCIENGQIGVVLIDGMEATVKKIVKNENMITLIPMSNNPEYVPKMYDIKKDEIQIIGVVKQATKIY</sequence>
<dbReference type="InterPro" id="IPR039418">
    <property type="entry name" value="LexA-like"/>
</dbReference>
<dbReference type="InterPro" id="IPR050077">
    <property type="entry name" value="LexA_repressor"/>
</dbReference>
<name>D8GTA9_CLOLD</name>
<dbReference type="PANTHER" id="PTHR33516">
    <property type="entry name" value="LEXA REPRESSOR"/>
    <property type="match status" value="1"/>
</dbReference>
<keyword evidence="5" id="KW-1185">Reference proteome</keyword>
<dbReference type="GO" id="GO:0004252">
    <property type="term" value="F:serine-type endopeptidase activity"/>
    <property type="evidence" value="ECO:0007669"/>
    <property type="project" value="UniProtKB-EC"/>
</dbReference>
<dbReference type="PROSITE" id="PS50943">
    <property type="entry name" value="HTH_CROC1"/>
    <property type="match status" value="2"/>
</dbReference>
<protein>
    <submittedName>
        <fullName evidence="3">LexA repressor</fullName>
        <ecNumber evidence="3">3.4.21.88</ecNumber>
    </submittedName>
    <submittedName>
        <fullName evidence="2">Predicted transcriptional regulator</fullName>
    </submittedName>
</protein>
<dbReference type="CDD" id="cd06529">
    <property type="entry name" value="S24_LexA-like"/>
    <property type="match status" value="1"/>
</dbReference>
<dbReference type="RefSeq" id="WP_013240291.1">
    <property type="nucleotide sequence ID" value="NC_014328.1"/>
</dbReference>
<dbReference type="SMART" id="SM00530">
    <property type="entry name" value="HTH_XRE"/>
    <property type="match status" value="2"/>
</dbReference>
<organism evidence="2 4">
    <name type="scientific">Clostridium ljungdahlii (strain ATCC 55383 / DSM 13528 / PETC)</name>
    <dbReference type="NCBI Taxonomy" id="748727"/>
    <lineage>
        <taxon>Bacteria</taxon>
        <taxon>Bacillati</taxon>
        <taxon>Bacillota</taxon>
        <taxon>Clostridia</taxon>
        <taxon>Eubacteriales</taxon>
        <taxon>Clostridiaceae</taxon>
        <taxon>Clostridium</taxon>
    </lineage>
</organism>
<dbReference type="InterPro" id="IPR036286">
    <property type="entry name" value="LexA/Signal_pep-like_sf"/>
</dbReference>
<dbReference type="EMBL" id="CP001666">
    <property type="protein sequence ID" value="ADK16708.1"/>
    <property type="molecule type" value="Genomic_DNA"/>
</dbReference>
<dbReference type="Proteomes" id="UP000001656">
    <property type="component" value="Chromosome"/>
</dbReference>
<dbReference type="AlphaFoldDB" id="D8GTA9"/>
<dbReference type="PANTHER" id="PTHR33516:SF2">
    <property type="entry name" value="LEXA REPRESSOR-RELATED"/>
    <property type="match status" value="1"/>
</dbReference>
<gene>
    <name evidence="3" type="primary">lexA_1</name>
    <name evidence="2" type="ordered locus">CLJU_c36670</name>
    <name evidence="3" type="ORF">WX45_01248</name>
</gene>
<dbReference type="InterPro" id="IPR015927">
    <property type="entry name" value="Peptidase_S24_S26A/B/C"/>
</dbReference>
<dbReference type="CDD" id="cd00093">
    <property type="entry name" value="HTH_XRE"/>
    <property type="match status" value="2"/>
</dbReference>
<reference evidence="2 4" key="2">
    <citation type="journal article" date="2010" name="Proc. Natl. Acad. Sci. U.S.A.">
        <title>Clostridium ljungdahlii represents a microbial production platform based on syngas.</title>
        <authorList>
            <person name="Kopke M."/>
            <person name="Held C."/>
            <person name="Hujer S."/>
            <person name="Liesegang H."/>
            <person name="Wiezer A."/>
            <person name="Wollherr A."/>
            <person name="Ehrenreich A."/>
            <person name="Liebl W."/>
            <person name="Gottschalk G."/>
            <person name="Durre P."/>
        </authorList>
    </citation>
    <scope>NUCLEOTIDE SEQUENCE [LARGE SCALE GENOMIC DNA]</scope>
    <source>
        <strain evidence="4">ATCC 55383 / DSM 13528 / PETC</strain>
        <strain evidence="2">DSM 13528</strain>
    </source>
</reference>
<evidence type="ECO:0000313" key="3">
    <source>
        <dbReference type="EMBL" id="OAA89416.1"/>
    </source>
</evidence>
<dbReference type="SUPFAM" id="SSF47413">
    <property type="entry name" value="lambda repressor-like DNA-binding domains"/>
    <property type="match status" value="2"/>
</dbReference>
<dbReference type="Pfam" id="PF01381">
    <property type="entry name" value="HTH_3"/>
    <property type="match status" value="2"/>
</dbReference>
<dbReference type="eggNOG" id="COG1974">
    <property type="taxonomic scope" value="Bacteria"/>
</dbReference>
<dbReference type="Proteomes" id="UP000077020">
    <property type="component" value="Unassembled WGS sequence"/>
</dbReference>